<keyword evidence="5" id="KW-1185">Reference proteome</keyword>
<dbReference type="Proteomes" id="UP000238430">
    <property type="component" value="Unassembled WGS sequence"/>
</dbReference>
<evidence type="ECO:0000256" key="1">
    <source>
        <dbReference type="SAM" id="Coils"/>
    </source>
</evidence>
<organism evidence="4 5">
    <name type="scientific">Mesoflavibacter zeaxanthinifaciens subsp. sabulilitoris</name>
    <dbReference type="NCBI Taxonomy" id="1520893"/>
    <lineage>
        <taxon>Bacteria</taxon>
        <taxon>Pseudomonadati</taxon>
        <taxon>Bacteroidota</taxon>
        <taxon>Flavobacteriia</taxon>
        <taxon>Flavobacteriales</taxon>
        <taxon>Flavobacteriaceae</taxon>
        <taxon>Mesoflavibacter</taxon>
    </lineage>
</organism>
<keyword evidence="3" id="KW-0812">Transmembrane</keyword>
<keyword evidence="3" id="KW-0472">Membrane</keyword>
<evidence type="ECO:0008006" key="6">
    <source>
        <dbReference type="Google" id="ProtNLM"/>
    </source>
</evidence>
<comment type="caution">
    <text evidence="4">The sequence shown here is derived from an EMBL/GenBank/DDBJ whole genome shotgun (WGS) entry which is preliminary data.</text>
</comment>
<dbReference type="InterPro" id="IPR011250">
    <property type="entry name" value="OMP/PagP_B-barrel"/>
</dbReference>
<dbReference type="RefSeq" id="WP_106680637.1">
    <property type="nucleotide sequence ID" value="NZ_JACHWV010000002.1"/>
</dbReference>
<feature type="coiled-coil region" evidence="1">
    <location>
        <begin position="214"/>
        <end position="252"/>
    </location>
</feature>
<gene>
    <name evidence="4" type="ORF">C7H61_13570</name>
</gene>
<sequence length="491" mass="55376">MSKKNLDRLFQEKFKDFDTKPDKHVWQNIKKQLEEEKNDKPVLIIPLWLKLSGVAVSILLMLFLGNSLFNTNIENQPIIVDSPQKTESNTTTKKPKSELNNKETNITTTVKNKNSVTESNLHKTESFNKKEPLNNQNTNNLTTSSVKSAVTAINNSETTSTKKQSTSNNKKAVLEDKLDQTGIAKSSNNTNNSKVPSNNLKGIQNNNLKLDSSKALAENSLEKNNLDKEEKEDQKENAIETAIAENEESNNEKEEDFNRWSIYANAAPVYYNSFGNGSSIDEQFMGNNKTGEINTAYGLKFGYAVNDKVKIRTGINKLNLSYDTDDVIVYQNVSNNPKVMRNVRLNKINNLDINVISGNESFLQVPNIGFVRNVSLSQRISYFEVPLEVEYNLINKKISLNIIGGVSSFFLDDNELISEFEGNQTKIGEANNLNSVSFSTNFGVGLYYNFSRHLQLNLEPTFKYQINAYNNTSGEFNPYIIGLYSGLSYKF</sequence>
<dbReference type="EMBL" id="PXOT01000027">
    <property type="protein sequence ID" value="PSG87132.1"/>
    <property type="molecule type" value="Genomic_DNA"/>
</dbReference>
<evidence type="ECO:0000256" key="3">
    <source>
        <dbReference type="SAM" id="Phobius"/>
    </source>
</evidence>
<feature type="compositionally biased region" description="Low complexity" evidence="2">
    <location>
        <begin position="133"/>
        <end position="143"/>
    </location>
</feature>
<feature type="compositionally biased region" description="Low complexity" evidence="2">
    <location>
        <begin position="154"/>
        <end position="171"/>
    </location>
</feature>
<accession>A0A2T1N6C2</accession>
<feature type="region of interest" description="Disordered" evidence="2">
    <location>
        <begin position="83"/>
        <end position="205"/>
    </location>
</feature>
<feature type="compositionally biased region" description="Low complexity" evidence="2">
    <location>
        <begin position="186"/>
        <end position="199"/>
    </location>
</feature>
<dbReference type="AlphaFoldDB" id="A0A2T1N6C2"/>
<proteinExistence type="predicted"/>
<feature type="compositionally biased region" description="Basic and acidic residues" evidence="2">
    <location>
        <begin position="120"/>
        <end position="132"/>
    </location>
</feature>
<feature type="compositionally biased region" description="Polar residues" evidence="2">
    <location>
        <begin position="83"/>
        <end position="92"/>
    </location>
</feature>
<dbReference type="SUPFAM" id="SSF56925">
    <property type="entry name" value="OMPA-like"/>
    <property type="match status" value="1"/>
</dbReference>
<keyword evidence="3" id="KW-1133">Transmembrane helix</keyword>
<reference evidence="4 5" key="1">
    <citation type="submission" date="2018-03" db="EMBL/GenBank/DDBJ databases">
        <title>Mesoflavibacter sp. HG37 and Mesoflavibacter sp. HG96 sp.nov., two marine bacteria isolated from seawater of Western Pacific Ocean.</title>
        <authorList>
            <person name="Cheng H."/>
            <person name="Wu Y.-H."/>
            <person name="Guo L.-L."/>
            <person name="Xu X.-W."/>
        </authorList>
    </citation>
    <scope>NUCLEOTIDE SEQUENCE [LARGE SCALE GENOMIC DNA]</scope>
    <source>
        <strain evidence="4 5">KCTC 42117</strain>
    </source>
</reference>
<evidence type="ECO:0000313" key="4">
    <source>
        <dbReference type="EMBL" id="PSG87132.1"/>
    </source>
</evidence>
<feature type="compositionally biased region" description="Polar residues" evidence="2">
    <location>
        <begin position="144"/>
        <end position="153"/>
    </location>
</feature>
<evidence type="ECO:0000313" key="5">
    <source>
        <dbReference type="Proteomes" id="UP000238430"/>
    </source>
</evidence>
<dbReference type="OrthoDB" id="1113942at2"/>
<feature type="compositionally biased region" description="Polar residues" evidence="2">
    <location>
        <begin position="102"/>
        <end position="119"/>
    </location>
</feature>
<keyword evidence="1" id="KW-0175">Coiled coil</keyword>
<name>A0A2T1N6C2_9FLAO</name>
<evidence type="ECO:0000256" key="2">
    <source>
        <dbReference type="SAM" id="MobiDB-lite"/>
    </source>
</evidence>
<protein>
    <recommendedName>
        <fullName evidence="6">Outer membrane protein beta-barrel domain-containing protein</fullName>
    </recommendedName>
</protein>
<feature type="transmembrane region" description="Helical" evidence="3">
    <location>
        <begin position="47"/>
        <end position="69"/>
    </location>
</feature>